<name>A0ABY5CFN9_9PSED</name>
<proteinExistence type="predicted"/>
<evidence type="ECO:0000313" key="2">
    <source>
        <dbReference type="Proteomes" id="UP001056851"/>
    </source>
</evidence>
<keyword evidence="2" id="KW-1185">Reference proteome</keyword>
<organism evidence="1 2">
    <name type="scientific">Pseudomonas siliginis</name>
    <dbReference type="NCBI Taxonomy" id="2842346"/>
    <lineage>
        <taxon>Bacteria</taxon>
        <taxon>Pseudomonadati</taxon>
        <taxon>Pseudomonadota</taxon>
        <taxon>Gammaproteobacteria</taxon>
        <taxon>Pseudomonadales</taxon>
        <taxon>Pseudomonadaceae</taxon>
        <taxon>Pseudomonas</taxon>
    </lineage>
</organism>
<dbReference type="Proteomes" id="UP001056851">
    <property type="component" value="Chromosome"/>
</dbReference>
<reference evidence="1" key="1">
    <citation type="submission" date="2022-06" db="EMBL/GenBank/DDBJ databases">
        <title>Investigating genetic diversity within the most abundant and prevalent non-pathogenic leaf-associated bacterial species interacting with Arabidopsis thaliana in natural habitats.</title>
        <authorList>
            <person name="Ramirez-Sanchez D."/>
            <person name="Gibelin-Viala C."/>
            <person name="Mayjonade B."/>
            <person name="Duflos R."/>
            <person name="Belmonte E."/>
            <person name="Pailler V."/>
            <person name="Bartoli C."/>
            <person name="Carrere S."/>
            <person name="Vailleau F."/>
            <person name="Roux F."/>
        </authorList>
    </citation>
    <scope>NUCLEOTIDE SEQUENCE</scope>
    <source>
        <strain evidence="1">OTU6ESPEB1</strain>
    </source>
</reference>
<dbReference type="EMBL" id="CP099599">
    <property type="protein sequence ID" value="UST86088.1"/>
    <property type="molecule type" value="Genomic_DNA"/>
</dbReference>
<dbReference type="RefSeq" id="WP_186569439.1">
    <property type="nucleotide sequence ID" value="NZ_CP099599.1"/>
</dbReference>
<sequence length="137" mass="16472">MKVKCITNRIDERFTLDTAARLKRYISVGDSELDIEIGKEYIVYGIELWDNYPWVYICSESYDEYPKPFALDFFEITERKISSHWVLKSQHTYNNKIKTQLVFCEWADDDSFYEKLVNEDEKCIEAFESYRKIMNAE</sequence>
<evidence type="ECO:0000313" key="1">
    <source>
        <dbReference type="EMBL" id="UST86088.1"/>
    </source>
</evidence>
<accession>A0ABY5CFN9</accession>
<gene>
    <name evidence="1" type="ORF">NF677_05245</name>
</gene>
<protein>
    <submittedName>
        <fullName evidence="1">Uncharacterized protein</fullName>
    </submittedName>
</protein>